<feature type="compositionally biased region" description="Polar residues" evidence="1">
    <location>
        <begin position="298"/>
        <end position="309"/>
    </location>
</feature>
<evidence type="ECO:0000259" key="2">
    <source>
        <dbReference type="PROSITE" id="PS51082"/>
    </source>
</evidence>
<evidence type="ECO:0000313" key="4">
    <source>
        <dbReference type="Proteomes" id="UP000270296"/>
    </source>
</evidence>
<dbReference type="PROSITE" id="PS51082">
    <property type="entry name" value="WH2"/>
    <property type="match status" value="1"/>
</dbReference>
<feature type="region of interest" description="Disordered" evidence="1">
    <location>
        <begin position="62"/>
        <end position="501"/>
    </location>
</feature>
<reference evidence="3 4" key="2">
    <citation type="submission" date="2018-11" db="EMBL/GenBank/DDBJ databases">
        <authorList>
            <consortium name="Pathogen Informatics"/>
        </authorList>
    </citation>
    <scope>NUCLEOTIDE SEQUENCE [LARGE SCALE GENOMIC DNA]</scope>
</reference>
<dbReference type="WBParaSite" id="SBAD_0000798801-mRNA-1">
    <property type="protein sequence ID" value="SBAD_0000798801-mRNA-1"/>
    <property type="gene ID" value="SBAD_0000798801"/>
</dbReference>
<name>A0A183IVQ0_9BILA</name>
<organism evidence="5">
    <name type="scientific">Soboliphyme baturini</name>
    <dbReference type="NCBI Taxonomy" id="241478"/>
    <lineage>
        <taxon>Eukaryota</taxon>
        <taxon>Metazoa</taxon>
        <taxon>Ecdysozoa</taxon>
        <taxon>Nematoda</taxon>
        <taxon>Enoplea</taxon>
        <taxon>Dorylaimia</taxon>
        <taxon>Dioctophymatida</taxon>
        <taxon>Dioctophymatoidea</taxon>
        <taxon>Soboliphymatidae</taxon>
        <taxon>Soboliphyme</taxon>
    </lineage>
</organism>
<feature type="compositionally biased region" description="Low complexity" evidence="1">
    <location>
        <begin position="248"/>
        <end position="261"/>
    </location>
</feature>
<feature type="domain" description="WH2" evidence="2">
    <location>
        <begin position="33"/>
        <end position="54"/>
    </location>
</feature>
<feature type="compositionally biased region" description="Pro residues" evidence="1">
    <location>
        <begin position="401"/>
        <end position="418"/>
    </location>
</feature>
<reference evidence="5" key="1">
    <citation type="submission" date="2016-06" db="UniProtKB">
        <authorList>
            <consortium name="WormBaseParasite"/>
        </authorList>
    </citation>
    <scope>IDENTIFICATION</scope>
</reference>
<dbReference type="OrthoDB" id="5919362at2759"/>
<evidence type="ECO:0000313" key="5">
    <source>
        <dbReference type="WBParaSite" id="SBAD_0000798801-mRNA-1"/>
    </source>
</evidence>
<dbReference type="EMBL" id="UZAM01010859">
    <property type="protein sequence ID" value="VDP13965.1"/>
    <property type="molecule type" value="Genomic_DNA"/>
</dbReference>
<dbReference type="InterPro" id="IPR003124">
    <property type="entry name" value="WH2_dom"/>
</dbReference>
<evidence type="ECO:0000313" key="3">
    <source>
        <dbReference type="EMBL" id="VDP13965.1"/>
    </source>
</evidence>
<gene>
    <name evidence="3" type="ORF">SBAD_LOCUS7697</name>
</gene>
<dbReference type="Pfam" id="PF02205">
    <property type="entry name" value="WH2"/>
    <property type="match status" value="1"/>
</dbReference>
<sequence>MPLPPPPPPAPALSNALSSPSAVASQGCATLKDRSALLAEIRKAGGGGIKLRPTKTVDKSVPLFGSPGLKSGNCPASTVSPAPISTPRPKLNFADELNQTLSGGHDRIAKKHGAQTLKPSSSPSRTPIGVGSGGSATLRPARHNGGSTPMRPKYQDDSGVTGVPFRGRPRNDDSRQPVGRPLPALPSKPPPLPKKTVPTSNSGSPRPVPRPASAKLHPSEPSHGISAEHGESSVSVKALTEKWQDTTASASASSLSSAVAAEPHGRLRHGAKSTGNLQATGLDESTLVHGKSEENGRQRSSVVRPTTDTIKPRPPLPRKPPSEKPTMQHRKDMVQKFRTLKPQQSALARPVILKSTSNEELAEPQNVLVKNKLSGTENRSVVHRQLPHPPLPPSVMQRPDFAPPPPPPQASNKPPPFSELPARQIHVPNKSSSTSPHPTLATAATPTDAAADRHSTSSDSRLPPPPVQAFLVNAKWYGDQPNNNHVDATPPAPPPRTDVAASDDMERNFTFRSIRDLPLPPRFMNLRKKNDLLKN</sequence>
<feature type="compositionally biased region" description="Low complexity" evidence="1">
    <location>
        <begin position="431"/>
        <end position="449"/>
    </location>
</feature>
<dbReference type="GO" id="GO:0003779">
    <property type="term" value="F:actin binding"/>
    <property type="evidence" value="ECO:0007669"/>
    <property type="project" value="InterPro"/>
</dbReference>
<dbReference type="Proteomes" id="UP000270296">
    <property type="component" value="Unassembled WGS sequence"/>
</dbReference>
<protein>
    <submittedName>
        <fullName evidence="5">WH2 domain-containing protein</fullName>
    </submittedName>
</protein>
<dbReference type="SMART" id="SM00246">
    <property type="entry name" value="WH2"/>
    <property type="match status" value="1"/>
</dbReference>
<proteinExistence type="predicted"/>
<keyword evidence="4" id="KW-1185">Reference proteome</keyword>
<evidence type="ECO:0000256" key="1">
    <source>
        <dbReference type="SAM" id="MobiDB-lite"/>
    </source>
</evidence>
<accession>A0A183IVQ0</accession>
<feature type="compositionally biased region" description="Pro residues" evidence="1">
    <location>
        <begin position="183"/>
        <end position="193"/>
    </location>
</feature>
<dbReference type="AlphaFoldDB" id="A0A183IVQ0"/>